<dbReference type="RefSeq" id="WP_200270193.1">
    <property type="nucleotide sequence ID" value="NZ_JAENIJ010000013.1"/>
</dbReference>
<dbReference type="Proteomes" id="UP000603141">
    <property type="component" value="Unassembled WGS sequence"/>
</dbReference>
<accession>A0A934S7K0</accession>
<evidence type="ECO:0000256" key="4">
    <source>
        <dbReference type="ARBA" id="ARBA00022801"/>
    </source>
</evidence>
<keyword evidence="8" id="KW-1185">Reference proteome</keyword>
<organism evidence="7 8">
    <name type="scientific">Luteolibacter pohnpeiensis</name>
    <dbReference type="NCBI Taxonomy" id="454153"/>
    <lineage>
        <taxon>Bacteria</taxon>
        <taxon>Pseudomonadati</taxon>
        <taxon>Verrucomicrobiota</taxon>
        <taxon>Verrucomicrobiia</taxon>
        <taxon>Verrucomicrobiales</taxon>
        <taxon>Verrucomicrobiaceae</taxon>
        <taxon>Luteolibacter</taxon>
    </lineage>
</organism>
<evidence type="ECO:0000256" key="2">
    <source>
        <dbReference type="ARBA" id="ARBA00022722"/>
    </source>
</evidence>
<dbReference type="GO" id="GO:0004540">
    <property type="term" value="F:RNA nuclease activity"/>
    <property type="evidence" value="ECO:0007669"/>
    <property type="project" value="TreeGrafter"/>
</dbReference>
<comment type="caution">
    <text evidence="7">The sequence shown here is derived from an EMBL/GenBank/DDBJ whole genome shotgun (WGS) entry which is preliminary data.</text>
</comment>
<keyword evidence="2" id="KW-0540">Nuclease</keyword>
<name>A0A934S7K0_9BACT</name>
<evidence type="ECO:0000259" key="6">
    <source>
        <dbReference type="Pfam" id="PF01850"/>
    </source>
</evidence>
<reference evidence="7" key="1">
    <citation type="submission" date="2021-01" db="EMBL/GenBank/DDBJ databases">
        <title>Modified the classification status of verrucomicrobia.</title>
        <authorList>
            <person name="Feng X."/>
        </authorList>
    </citation>
    <scope>NUCLEOTIDE SEQUENCE</scope>
    <source>
        <strain evidence="7">KCTC 22041</strain>
    </source>
</reference>
<evidence type="ECO:0000256" key="1">
    <source>
        <dbReference type="ARBA" id="ARBA00022649"/>
    </source>
</evidence>
<evidence type="ECO:0000256" key="5">
    <source>
        <dbReference type="ARBA" id="ARBA00022842"/>
    </source>
</evidence>
<dbReference type="PANTHER" id="PTHR42740:SF1">
    <property type="entry name" value="RIBONUCLEASE VAPC3"/>
    <property type="match status" value="1"/>
</dbReference>
<keyword evidence="3" id="KW-0479">Metal-binding</keyword>
<dbReference type="SUPFAM" id="SSF88723">
    <property type="entry name" value="PIN domain-like"/>
    <property type="match status" value="1"/>
</dbReference>
<dbReference type="InterPro" id="IPR051749">
    <property type="entry name" value="PINc/VapC_TA_RNase"/>
</dbReference>
<sequence length="121" mass="13504">MISLIDTSAWVEFIRRGETAQPAVASALRDGTAAITEPIWIELWSGSRSKREDEFLHGVKASCRWLECDGECWERSYDLRRKAVRKGLNCPLADVLIVACALRHGAGLCHADKHLTALLEL</sequence>
<dbReference type="PANTHER" id="PTHR42740">
    <property type="entry name" value="RIBONUCLEASE VAPC3"/>
    <property type="match status" value="1"/>
</dbReference>
<dbReference type="AlphaFoldDB" id="A0A934S7K0"/>
<keyword evidence="5" id="KW-0460">Magnesium</keyword>
<dbReference type="Gene3D" id="3.40.50.1010">
    <property type="entry name" value="5'-nuclease"/>
    <property type="match status" value="1"/>
</dbReference>
<evidence type="ECO:0000313" key="8">
    <source>
        <dbReference type="Proteomes" id="UP000603141"/>
    </source>
</evidence>
<dbReference type="GO" id="GO:0046872">
    <property type="term" value="F:metal ion binding"/>
    <property type="evidence" value="ECO:0007669"/>
    <property type="project" value="UniProtKB-KW"/>
</dbReference>
<proteinExistence type="predicted"/>
<dbReference type="Pfam" id="PF01850">
    <property type="entry name" value="PIN"/>
    <property type="match status" value="1"/>
</dbReference>
<protein>
    <submittedName>
        <fullName evidence="7">PIN domain-containing protein</fullName>
    </submittedName>
</protein>
<keyword evidence="1" id="KW-1277">Toxin-antitoxin system</keyword>
<keyword evidence="4" id="KW-0378">Hydrolase</keyword>
<dbReference type="InterPro" id="IPR029060">
    <property type="entry name" value="PIN-like_dom_sf"/>
</dbReference>
<dbReference type="InterPro" id="IPR002716">
    <property type="entry name" value="PIN_dom"/>
</dbReference>
<dbReference type="GO" id="GO:0016787">
    <property type="term" value="F:hydrolase activity"/>
    <property type="evidence" value="ECO:0007669"/>
    <property type="project" value="UniProtKB-KW"/>
</dbReference>
<gene>
    <name evidence="7" type="ORF">JIN85_10010</name>
</gene>
<evidence type="ECO:0000256" key="3">
    <source>
        <dbReference type="ARBA" id="ARBA00022723"/>
    </source>
</evidence>
<dbReference type="EMBL" id="JAENIJ010000013">
    <property type="protein sequence ID" value="MBK1882750.1"/>
    <property type="molecule type" value="Genomic_DNA"/>
</dbReference>
<feature type="domain" description="PIN" evidence="6">
    <location>
        <begin position="4"/>
        <end position="115"/>
    </location>
</feature>
<evidence type="ECO:0000313" key="7">
    <source>
        <dbReference type="EMBL" id="MBK1882750.1"/>
    </source>
</evidence>